<dbReference type="Proteomes" id="UP001501777">
    <property type="component" value="Unassembled WGS sequence"/>
</dbReference>
<comment type="caution">
    <text evidence="2">The sequence shown here is derived from an EMBL/GenBank/DDBJ whole genome shotgun (WGS) entry which is preliminary data.</text>
</comment>
<dbReference type="EMBL" id="BAAASG010000008">
    <property type="protein sequence ID" value="GAA2494467.1"/>
    <property type="molecule type" value="Genomic_DNA"/>
</dbReference>
<dbReference type="RefSeq" id="WP_344401612.1">
    <property type="nucleotide sequence ID" value="NZ_BAAASG010000008.1"/>
</dbReference>
<evidence type="ECO:0000256" key="1">
    <source>
        <dbReference type="SAM" id="MobiDB-lite"/>
    </source>
</evidence>
<keyword evidence="3" id="KW-1185">Reference proteome</keyword>
<feature type="compositionally biased region" description="Polar residues" evidence="1">
    <location>
        <begin position="268"/>
        <end position="277"/>
    </location>
</feature>
<name>A0ABP5Z8P3_STRLO</name>
<dbReference type="SUPFAM" id="SSF53067">
    <property type="entry name" value="Actin-like ATPase domain"/>
    <property type="match status" value="1"/>
</dbReference>
<feature type="compositionally biased region" description="Polar residues" evidence="1">
    <location>
        <begin position="1"/>
        <end position="16"/>
    </location>
</feature>
<dbReference type="PANTHER" id="PTHR42749:SF1">
    <property type="entry name" value="CELL SHAPE-DETERMINING PROTEIN MREB"/>
    <property type="match status" value="1"/>
</dbReference>
<dbReference type="PANTHER" id="PTHR42749">
    <property type="entry name" value="CELL SHAPE-DETERMINING PROTEIN MREB"/>
    <property type="match status" value="1"/>
</dbReference>
<gene>
    <name evidence="2" type="ORF">GCM10010276_38460</name>
</gene>
<proteinExistence type="predicted"/>
<feature type="region of interest" description="Disordered" evidence="1">
    <location>
        <begin position="1"/>
        <end position="24"/>
    </location>
</feature>
<feature type="region of interest" description="Disordered" evidence="1">
    <location>
        <begin position="252"/>
        <end position="277"/>
    </location>
</feature>
<protein>
    <submittedName>
        <fullName evidence="2">Rod shape-determining protein</fullName>
    </submittedName>
</protein>
<sequence length="277" mass="28783">MVLRGTTASAPHTQPNPHGRGVGMRQRHCPAIALDLGSARTRIWTQGHATILDVPTATPRGTATACPIHRGAIVDPAALTMLISRLLAGRLPAGAHPVVVFTTPVLSDARHHTTAVGALQILRPRSVWAIDSVKAIALDSGADLCEPLLVLDIGAHLSEVALLTDGAVTAACRGTMGTSDLATSSLAELVTAVTTMITKMLCDHPQPQLVDALDRGPLLAGGAALHPEFTHQLAARLHSPVQPVPRPHNAAIRGAARAARSAQHHPALSTSAFAPHT</sequence>
<dbReference type="InterPro" id="IPR043129">
    <property type="entry name" value="ATPase_NBD"/>
</dbReference>
<reference evidence="3" key="1">
    <citation type="journal article" date="2019" name="Int. J. Syst. Evol. Microbiol.">
        <title>The Global Catalogue of Microorganisms (GCM) 10K type strain sequencing project: providing services to taxonomists for standard genome sequencing and annotation.</title>
        <authorList>
            <consortium name="The Broad Institute Genomics Platform"/>
            <consortium name="The Broad Institute Genome Sequencing Center for Infectious Disease"/>
            <person name="Wu L."/>
            <person name="Ma J."/>
        </authorList>
    </citation>
    <scope>NUCLEOTIDE SEQUENCE [LARGE SCALE GENOMIC DNA]</scope>
    <source>
        <strain evidence="3">JCM 4395</strain>
    </source>
</reference>
<organism evidence="2 3">
    <name type="scientific">Streptomyces longisporus</name>
    <dbReference type="NCBI Taxonomy" id="1948"/>
    <lineage>
        <taxon>Bacteria</taxon>
        <taxon>Bacillati</taxon>
        <taxon>Actinomycetota</taxon>
        <taxon>Actinomycetes</taxon>
        <taxon>Kitasatosporales</taxon>
        <taxon>Streptomycetaceae</taxon>
        <taxon>Streptomyces</taxon>
    </lineage>
</organism>
<evidence type="ECO:0000313" key="3">
    <source>
        <dbReference type="Proteomes" id="UP001501777"/>
    </source>
</evidence>
<dbReference type="Gene3D" id="3.30.420.40">
    <property type="match status" value="1"/>
</dbReference>
<evidence type="ECO:0000313" key="2">
    <source>
        <dbReference type="EMBL" id="GAA2494467.1"/>
    </source>
</evidence>
<feature type="compositionally biased region" description="Low complexity" evidence="1">
    <location>
        <begin position="252"/>
        <end position="267"/>
    </location>
</feature>
<accession>A0ABP5Z8P3</accession>